<sequence length="22" mass="2699">WANKQRHMYVFEDTAFAELLDN</sequence>
<dbReference type="EMBL" id="BKCJ011280906">
    <property type="protein sequence ID" value="GFD14651.1"/>
    <property type="molecule type" value="Genomic_DNA"/>
</dbReference>
<reference evidence="1" key="1">
    <citation type="journal article" date="2019" name="Sci. Rep.">
        <title>Draft genome of Tanacetum cinerariifolium, the natural source of mosquito coil.</title>
        <authorList>
            <person name="Yamashiro T."/>
            <person name="Shiraishi A."/>
            <person name="Satake H."/>
            <person name="Nakayama K."/>
        </authorList>
    </citation>
    <scope>NUCLEOTIDE SEQUENCE</scope>
</reference>
<evidence type="ECO:0000313" key="1">
    <source>
        <dbReference type="EMBL" id="GFD14651.1"/>
    </source>
</evidence>
<dbReference type="AlphaFoldDB" id="A0A699TY10"/>
<protein>
    <submittedName>
        <fullName evidence="1">Uncharacterized protein</fullName>
    </submittedName>
</protein>
<accession>A0A699TY10</accession>
<comment type="caution">
    <text evidence="1">The sequence shown here is derived from an EMBL/GenBank/DDBJ whole genome shotgun (WGS) entry which is preliminary data.</text>
</comment>
<name>A0A699TY10_TANCI</name>
<proteinExistence type="predicted"/>
<feature type="non-terminal residue" evidence="1">
    <location>
        <position position="1"/>
    </location>
</feature>
<gene>
    <name evidence="1" type="ORF">Tci_886620</name>
</gene>
<organism evidence="1">
    <name type="scientific">Tanacetum cinerariifolium</name>
    <name type="common">Dalmatian daisy</name>
    <name type="synonym">Chrysanthemum cinerariifolium</name>
    <dbReference type="NCBI Taxonomy" id="118510"/>
    <lineage>
        <taxon>Eukaryota</taxon>
        <taxon>Viridiplantae</taxon>
        <taxon>Streptophyta</taxon>
        <taxon>Embryophyta</taxon>
        <taxon>Tracheophyta</taxon>
        <taxon>Spermatophyta</taxon>
        <taxon>Magnoliopsida</taxon>
        <taxon>eudicotyledons</taxon>
        <taxon>Gunneridae</taxon>
        <taxon>Pentapetalae</taxon>
        <taxon>asterids</taxon>
        <taxon>campanulids</taxon>
        <taxon>Asterales</taxon>
        <taxon>Asteraceae</taxon>
        <taxon>Asteroideae</taxon>
        <taxon>Anthemideae</taxon>
        <taxon>Anthemidinae</taxon>
        <taxon>Tanacetum</taxon>
    </lineage>
</organism>